<reference evidence="1 2" key="1">
    <citation type="journal article" date="2019" name="Int. J. Syst. Evol. Microbiol.">
        <title>The Global Catalogue of Microorganisms (GCM) 10K type strain sequencing project: providing services to taxonomists for standard genome sequencing and annotation.</title>
        <authorList>
            <consortium name="The Broad Institute Genomics Platform"/>
            <consortium name="The Broad Institute Genome Sequencing Center for Infectious Disease"/>
            <person name="Wu L."/>
            <person name="Ma J."/>
        </authorList>
    </citation>
    <scope>NUCLEOTIDE SEQUENCE [LARGE SCALE GENOMIC DNA]</scope>
    <source>
        <strain evidence="1 2">JCM 15608</strain>
    </source>
</reference>
<keyword evidence="2" id="KW-1185">Reference proteome</keyword>
<gene>
    <name evidence="1" type="ORF">GCM10009111_12870</name>
</gene>
<sequence>MFKKYAIKKYGDRLPAKLKERYGEQEFYSARQIRATVFQCNFNPTYLPLAYLLFLDKTALLVTLKGEYPELSIQQYKEEIKDYLAQRKYYGCLEILRGK</sequence>
<organism evidence="1 2">
    <name type="scientific">Colwellia asteriadis</name>
    <dbReference type="NCBI Taxonomy" id="517723"/>
    <lineage>
        <taxon>Bacteria</taxon>
        <taxon>Pseudomonadati</taxon>
        <taxon>Pseudomonadota</taxon>
        <taxon>Gammaproteobacteria</taxon>
        <taxon>Alteromonadales</taxon>
        <taxon>Colwelliaceae</taxon>
        <taxon>Colwellia</taxon>
    </lineage>
</organism>
<dbReference type="RefSeq" id="WP_343816406.1">
    <property type="nucleotide sequence ID" value="NZ_BAAAFA010000004.1"/>
</dbReference>
<evidence type="ECO:0000313" key="2">
    <source>
        <dbReference type="Proteomes" id="UP001500021"/>
    </source>
</evidence>
<comment type="caution">
    <text evidence="1">The sequence shown here is derived from an EMBL/GenBank/DDBJ whole genome shotgun (WGS) entry which is preliminary data.</text>
</comment>
<evidence type="ECO:0000313" key="1">
    <source>
        <dbReference type="EMBL" id="GAA0815087.1"/>
    </source>
</evidence>
<dbReference type="Proteomes" id="UP001500021">
    <property type="component" value="Unassembled WGS sequence"/>
</dbReference>
<dbReference type="Pfam" id="PF20196">
    <property type="entry name" value="DUF6559"/>
    <property type="match status" value="1"/>
</dbReference>
<name>A0ABN1L5G4_9GAMM</name>
<proteinExistence type="predicted"/>
<dbReference type="InterPro" id="IPR046689">
    <property type="entry name" value="DUF6559"/>
</dbReference>
<protein>
    <submittedName>
        <fullName evidence="1">Uncharacterized protein</fullName>
    </submittedName>
</protein>
<accession>A0ABN1L5G4</accession>
<dbReference type="EMBL" id="BAAAFA010000004">
    <property type="protein sequence ID" value="GAA0815087.1"/>
    <property type="molecule type" value="Genomic_DNA"/>
</dbReference>